<dbReference type="STRING" id="394096.DB31_5372"/>
<dbReference type="PRINTS" id="PR00080">
    <property type="entry name" value="SDRFAMILY"/>
</dbReference>
<comment type="caution">
    <text evidence="4">The sequence shown here is derived from an EMBL/GenBank/DDBJ whole genome shotgun (WGS) entry which is preliminary data.</text>
</comment>
<dbReference type="PRINTS" id="PR00081">
    <property type="entry name" value="GDHRDH"/>
</dbReference>
<dbReference type="Gene3D" id="3.40.50.720">
    <property type="entry name" value="NAD(P)-binding Rossmann-like Domain"/>
    <property type="match status" value="1"/>
</dbReference>
<evidence type="ECO:0000313" key="4">
    <source>
        <dbReference type="EMBL" id="KFE70330.1"/>
    </source>
</evidence>
<dbReference type="InterPro" id="IPR020904">
    <property type="entry name" value="Sc_DH/Rdtase_CS"/>
</dbReference>
<dbReference type="SUPFAM" id="SSF51735">
    <property type="entry name" value="NAD(P)-binding Rossmann-fold domains"/>
    <property type="match status" value="1"/>
</dbReference>
<evidence type="ECO:0000256" key="3">
    <source>
        <dbReference type="RuleBase" id="RU000363"/>
    </source>
</evidence>
<name>A0A085WRL7_9BACT</name>
<protein>
    <submittedName>
        <fullName evidence="4">Oxidoreductase, short-chain dehydrogenase/reductase family protein</fullName>
    </submittedName>
</protein>
<dbReference type="PROSITE" id="PS00061">
    <property type="entry name" value="ADH_SHORT"/>
    <property type="match status" value="1"/>
</dbReference>
<reference evidence="4 5" key="1">
    <citation type="submission" date="2014-04" db="EMBL/GenBank/DDBJ databases">
        <title>Genome assembly of Hyalangium minutum DSM 14724.</title>
        <authorList>
            <person name="Sharma G."/>
            <person name="Subramanian S."/>
        </authorList>
    </citation>
    <scope>NUCLEOTIDE SEQUENCE [LARGE SCALE GENOMIC DNA]</scope>
    <source>
        <strain evidence="4 5">DSM 14724</strain>
    </source>
</reference>
<accession>A0A085WRL7</accession>
<dbReference type="InterPro" id="IPR002347">
    <property type="entry name" value="SDR_fam"/>
</dbReference>
<proteinExistence type="inferred from homology"/>
<keyword evidence="2" id="KW-0560">Oxidoreductase</keyword>
<dbReference type="EMBL" id="JMCB01000003">
    <property type="protein sequence ID" value="KFE70330.1"/>
    <property type="molecule type" value="Genomic_DNA"/>
</dbReference>
<organism evidence="4 5">
    <name type="scientific">Hyalangium minutum</name>
    <dbReference type="NCBI Taxonomy" id="394096"/>
    <lineage>
        <taxon>Bacteria</taxon>
        <taxon>Pseudomonadati</taxon>
        <taxon>Myxococcota</taxon>
        <taxon>Myxococcia</taxon>
        <taxon>Myxococcales</taxon>
        <taxon>Cystobacterineae</taxon>
        <taxon>Archangiaceae</taxon>
        <taxon>Hyalangium</taxon>
    </lineage>
</organism>
<dbReference type="RefSeq" id="WP_044185268.1">
    <property type="nucleotide sequence ID" value="NZ_JMCB01000003.1"/>
</dbReference>
<dbReference type="GO" id="GO:0016020">
    <property type="term" value="C:membrane"/>
    <property type="evidence" value="ECO:0007669"/>
    <property type="project" value="TreeGrafter"/>
</dbReference>
<dbReference type="GO" id="GO:0016491">
    <property type="term" value="F:oxidoreductase activity"/>
    <property type="evidence" value="ECO:0007669"/>
    <property type="project" value="UniProtKB-KW"/>
</dbReference>
<evidence type="ECO:0000256" key="1">
    <source>
        <dbReference type="ARBA" id="ARBA00006484"/>
    </source>
</evidence>
<comment type="similarity">
    <text evidence="1 3">Belongs to the short-chain dehydrogenases/reductases (SDR) family.</text>
</comment>
<dbReference type="PANTHER" id="PTHR44196:SF3">
    <property type="entry name" value="SHORT CHAIN DEHYDROGENASE FAMILY PROTEIN"/>
    <property type="match status" value="1"/>
</dbReference>
<evidence type="ECO:0000256" key="2">
    <source>
        <dbReference type="ARBA" id="ARBA00023002"/>
    </source>
</evidence>
<dbReference type="AlphaFoldDB" id="A0A085WRL7"/>
<dbReference type="InterPro" id="IPR036291">
    <property type="entry name" value="NAD(P)-bd_dom_sf"/>
</dbReference>
<evidence type="ECO:0000313" key="5">
    <source>
        <dbReference type="Proteomes" id="UP000028725"/>
    </source>
</evidence>
<gene>
    <name evidence="4" type="ORF">DB31_5372</name>
</gene>
<sequence>MDPKPGGLKYRTALITGASGGIGRGLAAWFARREVKVFGAARRLEELEALARELQGQGELIPVRLDVADARATLETLRSIDDACGGLDLVVANAAVALETPGDAPSWDAVERILDVNVRGAAATLTAVADRMASRGRGHLVGMSSLGGGRGVPRHNTYSASKAFLTNFLEGLRIELAPRGVQVTTIHPGFVKTPGTAGNTFKMPFLLELDDAAERIGRAIVRGSAEFSFPWQTALMAKLVRMLPNALWDRAARSLGPGRE</sequence>
<dbReference type="Pfam" id="PF00106">
    <property type="entry name" value="adh_short"/>
    <property type="match status" value="1"/>
</dbReference>
<dbReference type="PANTHER" id="PTHR44196">
    <property type="entry name" value="DEHYDROGENASE/REDUCTASE SDR FAMILY MEMBER 7B"/>
    <property type="match status" value="1"/>
</dbReference>
<dbReference type="OrthoDB" id="658698at2"/>
<dbReference type="Proteomes" id="UP000028725">
    <property type="component" value="Unassembled WGS sequence"/>
</dbReference>
<keyword evidence="5" id="KW-1185">Reference proteome</keyword>